<evidence type="ECO:0000256" key="2">
    <source>
        <dbReference type="ARBA" id="ARBA00022692"/>
    </source>
</evidence>
<evidence type="ECO:0000313" key="8">
    <source>
        <dbReference type="Proteomes" id="UP000016922"/>
    </source>
</evidence>
<evidence type="ECO:0000256" key="3">
    <source>
        <dbReference type="ARBA" id="ARBA00022989"/>
    </source>
</evidence>
<dbReference type="SUPFAM" id="SSF144083">
    <property type="entry name" value="Magnesium transport protein CorA, transmembrane region"/>
    <property type="match status" value="1"/>
</dbReference>
<dbReference type="Pfam" id="PF01544">
    <property type="entry name" value="CorA"/>
    <property type="match status" value="1"/>
</dbReference>
<dbReference type="GO" id="GO:0016020">
    <property type="term" value="C:membrane"/>
    <property type="evidence" value="ECO:0007669"/>
    <property type="project" value="UniProtKB-SubCell"/>
</dbReference>
<dbReference type="RefSeq" id="XP_008088549.1">
    <property type="nucleotide sequence ID" value="XM_008090358.1"/>
</dbReference>
<feature type="region of interest" description="Disordered" evidence="5">
    <location>
        <begin position="1"/>
        <end position="27"/>
    </location>
</feature>
<feature type="transmembrane region" description="Helical" evidence="6">
    <location>
        <begin position="553"/>
        <end position="573"/>
    </location>
</feature>
<gene>
    <name evidence="7" type="ORF">GLAREA_08313</name>
</gene>
<dbReference type="GO" id="GO:0046873">
    <property type="term" value="F:metal ion transmembrane transporter activity"/>
    <property type="evidence" value="ECO:0007669"/>
    <property type="project" value="InterPro"/>
</dbReference>
<sequence length="577" mass="65888">METTDGSVDLEAGRITGNGTQAEPTGAEGNERIRYPWIEESIKLLESDPQYESLVKRWRSDINGQFPQTENLEALEGYVNSRYGRLVAPIYAVIESKQAELSIRTFSKSEESKFCQSLRTGDVSVDSRAVVIELSCFECSKRKVEEEHVPYELWKALPSKAITEALGSTYHLHPSIFQNMMHMKERSFWTSPSCNGRSTKVNSSYNPLSQHPQMARLNSTHICISIEEISFTGESVEPKCNLWLTSDDVNNTIVIFWMPAGAKCPMPRRVPRDATTLTTQTYTNIDRSPGTELPFETTTYLLVSILERVLTEIKGFSQSQIQAANKTPIDFVLPFLDSFELPFLSRIMELRESHKLWYDQQKRSYGRPHTQAAKFDSLMSLAWKKSRFSIENFQETVDQLEDVHNGLYSRFKQHAKQSKVLAITIARQTRALHKGRILEQHVREELQVNSAGLSLQESRKSIDQANSVGRISFLAFIFLPLSLVMSFYGMNISDITGSGASWKAFLGSLIALCVLVVLVCAIMWKPESWLLYTNFLRICVQFFARLERFLTEIWEILIIILVSWFVDPVIKLVKRLN</sequence>
<dbReference type="EMBL" id="KE145373">
    <property type="protein sequence ID" value="EPE24461.1"/>
    <property type="molecule type" value="Genomic_DNA"/>
</dbReference>
<evidence type="ECO:0000313" key="7">
    <source>
        <dbReference type="EMBL" id="EPE24461.1"/>
    </source>
</evidence>
<keyword evidence="8" id="KW-1185">Reference proteome</keyword>
<proteinExistence type="predicted"/>
<keyword evidence="2 6" id="KW-0812">Transmembrane</keyword>
<evidence type="ECO:0000256" key="6">
    <source>
        <dbReference type="SAM" id="Phobius"/>
    </source>
</evidence>
<name>S3CXB1_GLAL2</name>
<organism evidence="7 8">
    <name type="scientific">Glarea lozoyensis (strain ATCC 20868 / MF5171)</name>
    <dbReference type="NCBI Taxonomy" id="1116229"/>
    <lineage>
        <taxon>Eukaryota</taxon>
        <taxon>Fungi</taxon>
        <taxon>Dikarya</taxon>
        <taxon>Ascomycota</taxon>
        <taxon>Pezizomycotina</taxon>
        <taxon>Leotiomycetes</taxon>
        <taxon>Helotiales</taxon>
        <taxon>Helotiaceae</taxon>
        <taxon>Glarea</taxon>
    </lineage>
</organism>
<protein>
    <submittedName>
        <fullName evidence="7">Magnesium transport protein CorA, transmembrane region</fullName>
    </submittedName>
</protein>
<dbReference type="Gene3D" id="1.20.58.340">
    <property type="entry name" value="Magnesium transport protein CorA, transmembrane region"/>
    <property type="match status" value="1"/>
</dbReference>
<dbReference type="OrthoDB" id="3231000at2759"/>
<accession>S3CXB1</accession>
<dbReference type="HOGENOM" id="CLU_472554_0_0_1"/>
<evidence type="ECO:0000256" key="1">
    <source>
        <dbReference type="ARBA" id="ARBA00004141"/>
    </source>
</evidence>
<dbReference type="KEGG" id="glz:GLAREA_08313"/>
<dbReference type="InterPro" id="IPR045863">
    <property type="entry name" value="CorA_TM1_TM2"/>
</dbReference>
<evidence type="ECO:0000256" key="5">
    <source>
        <dbReference type="SAM" id="MobiDB-lite"/>
    </source>
</evidence>
<feature type="transmembrane region" description="Helical" evidence="6">
    <location>
        <begin position="471"/>
        <end position="492"/>
    </location>
</feature>
<reference evidence="7 8" key="1">
    <citation type="journal article" date="2013" name="BMC Genomics">
        <title>Genomics-driven discovery of the pneumocandin biosynthetic gene cluster in the fungus Glarea lozoyensis.</title>
        <authorList>
            <person name="Chen L."/>
            <person name="Yue Q."/>
            <person name="Zhang X."/>
            <person name="Xiang M."/>
            <person name="Wang C."/>
            <person name="Li S."/>
            <person name="Che Y."/>
            <person name="Ortiz-Lopez F.J."/>
            <person name="Bills G.F."/>
            <person name="Liu X."/>
            <person name="An Z."/>
        </authorList>
    </citation>
    <scope>NUCLEOTIDE SEQUENCE [LARGE SCALE GENOMIC DNA]</scope>
    <source>
        <strain evidence="8">ATCC 20868 / MF5171</strain>
    </source>
</reference>
<evidence type="ECO:0000256" key="4">
    <source>
        <dbReference type="ARBA" id="ARBA00023136"/>
    </source>
</evidence>
<dbReference type="AlphaFoldDB" id="S3CXB1"/>
<feature type="transmembrane region" description="Helical" evidence="6">
    <location>
        <begin position="504"/>
        <end position="524"/>
    </location>
</feature>
<dbReference type="Proteomes" id="UP000016922">
    <property type="component" value="Unassembled WGS sequence"/>
</dbReference>
<dbReference type="GeneID" id="19467362"/>
<keyword evidence="4 6" id="KW-0472">Membrane</keyword>
<comment type="subcellular location">
    <subcellularLocation>
        <location evidence="1">Membrane</location>
        <topology evidence="1">Multi-pass membrane protein</topology>
    </subcellularLocation>
</comment>
<keyword evidence="3 6" id="KW-1133">Transmembrane helix</keyword>
<dbReference type="InterPro" id="IPR002523">
    <property type="entry name" value="MgTranspt_CorA/ZnTranspt_ZntB"/>
</dbReference>